<feature type="transmembrane region" description="Helical" evidence="1">
    <location>
        <begin position="81"/>
        <end position="98"/>
    </location>
</feature>
<keyword evidence="3" id="KW-1185">Reference proteome</keyword>
<feature type="transmembrane region" description="Helical" evidence="1">
    <location>
        <begin position="6"/>
        <end position="30"/>
    </location>
</feature>
<protein>
    <recommendedName>
        <fullName evidence="4">O-antigen ligase-like membrane protein</fullName>
    </recommendedName>
</protein>
<evidence type="ECO:0008006" key="4">
    <source>
        <dbReference type="Google" id="ProtNLM"/>
    </source>
</evidence>
<evidence type="ECO:0000313" key="2">
    <source>
        <dbReference type="EMBL" id="USQ80454.1"/>
    </source>
</evidence>
<keyword evidence="1" id="KW-1133">Transmembrane helix</keyword>
<sequence length="727" mass="77628">MIFAGLPLWWVLGVMQVMFFAMTVPMLIHLVRRRDLVVPKGLGLWLLLLIWIAGGVLVLQADAPGAVTGSSAFRYLTFSYRLGWYLAGTVVLLYVINSRKFLTTERIARALSWMFIALLGGGVLGVTMPTLEFPSLLETLLPQSISSNGFVNSLIHPQVAQIHTFLGYEEPRPSAPFAYTNEWGLAIALSLPFFIVSWWRQKGPWRWMVPVLLTIAVVPIVSSTNRGLWLALIVMATFAIFVIALRGNITVVAVMTGGLAVAAALITISPLATVVVDRLNTPHSNEGRTNLGSLAVGSTAQGSPLLGFGTTRDVEGNFTSIAGGATDQCPACAPPALGTQGQLWLLIFGAGFVGAALFICFLVGQLLRNYRNSSAFSLAAACSVIAALVTLPVYTTVGPSLYVLLIAVGVMHREGNRWGERLLSSLTAPALRQWRLAVFMGALGAVIGAGLQFWTGTPSSATLSVLAPRNLVVGDDETRPLSIDTEGALARSGRVISAVREATGEDINAIPQSLRITAEPNSRILNVSYTHKEGPLALAGAEAAAYEFLALRAELVAESGSDPLAGDHAQVLRSSGPLRLTDRWVVVISTGLMTGVALGLCLAPVVDGRLRRLRGGTEAGLEGRLPTLASLSDGRGDLWSQTAETHRARQIAEVYLPIAAVLADDKRDVAVAMATTLDRDLPGPEAWGGQRTLLIASTRSHPRSVNALYRSCRRVGLDPVGLILIDE</sequence>
<gene>
    <name evidence="2" type="ORF">NF556_01965</name>
</gene>
<name>A0ABY4YUK4_9MICO</name>
<feature type="transmembrane region" description="Helical" evidence="1">
    <location>
        <begin position="252"/>
        <end position="276"/>
    </location>
</feature>
<evidence type="ECO:0000313" key="3">
    <source>
        <dbReference type="Proteomes" id="UP001056455"/>
    </source>
</evidence>
<keyword evidence="1" id="KW-0812">Transmembrane</keyword>
<feature type="transmembrane region" description="Helical" evidence="1">
    <location>
        <begin position="343"/>
        <end position="363"/>
    </location>
</feature>
<dbReference type="Proteomes" id="UP001056455">
    <property type="component" value="Chromosome"/>
</dbReference>
<feature type="transmembrane region" description="Helical" evidence="1">
    <location>
        <begin position="228"/>
        <end position="245"/>
    </location>
</feature>
<feature type="transmembrane region" description="Helical" evidence="1">
    <location>
        <begin position="436"/>
        <end position="454"/>
    </location>
</feature>
<organism evidence="2 3">
    <name type="scientific">Ornithinimicrobium faecis</name>
    <dbReference type="NCBI Taxonomy" id="2934158"/>
    <lineage>
        <taxon>Bacteria</taxon>
        <taxon>Bacillati</taxon>
        <taxon>Actinomycetota</taxon>
        <taxon>Actinomycetes</taxon>
        <taxon>Micrococcales</taxon>
        <taxon>Ornithinimicrobiaceae</taxon>
        <taxon>Ornithinimicrobium</taxon>
    </lineage>
</organism>
<feature type="transmembrane region" description="Helical" evidence="1">
    <location>
        <begin position="183"/>
        <end position="199"/>
    </location>
</feature>
<dbReference type="EMBL" id="CP099489">
    <property type="protein sequence ID" value="USQ80454.1"/>
    <property type="molecule type" value="Genomic_DNA"/>
</dbReference>
<evidence type="ECO:0000256" key="1">
    <source>
        <dbReference type="SAM" id="Phobius"/>
    </source>
</evidence>
<accession>A0ABY4YUK4</accession>
<dbReference type="RefSeq" id="WP_252593830.1">
    <property type="nucleotide sequence ID" value="NZ_CP099489.1"/>
</dbReference>
<feature type="transmembrane region" description="Helical" evidence="1">
    <location>
        <begin position="206"/>
        <end position="222"/>
    </location>
</feature>
<feature type="transmembrane region" description="Helical" evidence="1">
    <location>
        <begin position="375"/>
        <end position="394"/>
    </location>
</feature>
<reference evidence="2" key="1">
    <citation type="submission" date="2022-06" db="EMBL/GenBank/DDBJ databases">
        <title>Ornithinimicrobium HY1793.</title>
        <authorList>
            <person name="Huang Y."/>
        </authorList>
    </citation>
    <scope>NUCLEOTIDE SEQUENCE</scope>
    <source>
        <strain evidence="2">HY1793</strain>
    </source>
</reference>
<keyword evidence="1" id="KW-0472">Membrane</keyword>
<feature type="transmembrane region" description="Helical" evidence="1">
    <location>
        <begin position="584"/>
        <end position="606"/>
    </location>
</feature>
<proteinExistence type="predicted"/>
<feature type="transmembrane region" description="Helical" evidence="1">
    <location>
        <begin position="110"/>
        <end position="131"/>
    </location>
</feature>
<feature type="transmembrane region" description="Helical" evidence="1">
    <location>
        <begin position="42"/>
        <end position="61"/>
    </location>
</feature>